<protein>
    <submittedName>
        <fullName evidence="1">Unnamed protein product</fullName>
    </submittedName>
</protein>
<proteinExistence type="predicted"/>
<dbReference type="Proteomes" id="UP001165101">
    <property type="component" value="Unassembled WGS sequence"/>
</dbReference>
<dbReference type="EMBL" id="BSXV01001371">
    <property type="protein sequence ID" value="GME92604.1"/>
    <property type="molecule type" value="Genomic_DNA"/>
</dbReference>
<accession>A0ACB5TQ36</accession>
<sequence>MQMNSSSNQLNFQDVPVQSLESLRPRLTQLNHSLHKLEESIKKNQTLPNFSFLQNQFNVILSQLTSLSTSLDSNNELLNNTNVYPNSEFPVSLHENLLTTMLRKKHLPEVAEWIENSLNLTKDEIDKDEEKILKNDDEFNSNCLKIIDDELENYQFGGFLTKSEIENNESLNSEFENDSNKVNGPPKGLNVNDVFRLIYQGKDSKLNGI</sequence>
<evidence type="ECO:0000313" key="2">
    <source>
        <dbReference type="Proteomes" id="UP001165101"/>
    </source>
</evidence>
<reference evidence="1" key="1">
    <citation type="submission" date="2023-04" db="EMBL/GenBank/DDBJ databases">
        <title>Candida boidinii NBRC 1967.</title>
        <authorList>
            <person name="Ichikawa N."/>
            <person name="Sato H."/>
            <person name="Tonouchi N."/>
        </authorList>
    </citation>
    <scope>NUCLEOTIDE SEQUENCE</scope>
    <source>
        <strain evidence="1">NBRC 1967</strain>
    </source>
</reference>
<gene>
    <name evidence="1" type="ORF">Cboi01_000281300</name>
</gene>
<name>A0ACB5TQ36_CANBO</name>
<keyword evidence="2" id="KW-1185">Reference proteome</keyword>
<comment type="caution">
    <text evidence="1">The sequence shown here is derived from an EMBL/GenBank/DDBJ whole genome shotgun (WGS) entry which is preliminary data.</text>
</comment>
<organism evidence="1 2">
    <name type="scientific">Candida boidinii</name>
    <name type="common">Yeast</name>
    <dbReference type="NCBI Taxonomy" id="5477"/>
    <lineage>
        <taxon>Eukaryota</taxon>
        <taxon>Fungi</taxon>
        <taxon>Dikarya</taxon>
        <taxon>Ascomycota</taxon>
        <taxon>Saccharomycotina</taxon>
        <taxon>Pichiomycetes</taxon>
        <taxon>Pichiales</taxon>
        <taxon>Pichiaceae</taxon>
        <taxon>Ogataea</taxon>
        <taxon>Ogataea/Candida clade</taxon>
    </lineage>
</organism>
<evidence type="ECO:0000313" key="1">
    <source>
        <dbReference type="EMBL" id="GME92604.1"/>
    </source>
</evidence>